<reference evidence="2" key="1">
    <citation type="journal article" date="2020" name="bioRxiv">
        <title>Chromosome-level reference genome of the European wasp spider Argiope bruennichi: a resource for studies on range expansion and evolutionary adaptation.</title>
        <authorList>
            <person name="Sheffer M.M."/>
            <person name="Hoppe A."/>
            <person name="Krehenwinkel H."/>
            <person name="Uhl G."/>
            <person name="Kuss A.W."/>
            <person name="Jensen L."/>
            <person name="Jensen C."/>
            <person name="Gillespie R.G."/>
            <person name="Hoff K.J."/>
            <person name="Prost S."/>
        </authorList>
    </citation>
    <scope>NUCLEOTIDE SEQUENCE</scope>
</reference>
<reference evidence="2" key="2">
    <citation type="submission" date="2020-06" db="EMBL/GenBank/DDBJ databases">
        <authorList>
            <person name="Sheffer M."/>
        </authorList>
    </citation>
    <scope>NUCLEOTIDE SEQUENCE</scope>
</reference>
<dbReference type="Proteomes" id="UP000807504">
    <property type="component" value="Unassembled WGS sequence"/>
</dbReference>
<evidence type="ECO:0000313" key="3">
    <source>
        <dbReference type="Proteomes" id="UP000807504"/>
    </source>
</evidence>
<evidence type="ECO:0000313" key="2">
    <source>
        <dbReference type="EMBL" id="KAF8764727.1"/>
    </source>
</evidence>
<evidence type="ECO:0000256" key="1">
    <source>
        <dbReference type="SAM" id="Phobius"/>
    </source>
</evidence>
<keyword evidence="1" id="KW-0812">Transmembrane</keyword>
<keyword evidence="1" id="KW-1133">Transmembrane helix</keyword>
<keyword evidence="1" id="KW-0472">Membrane</keyword>
<sequence>MWRDTDADTGFLAYHLASFIILYLEAVEEKMVPRADIKYLSWNNVSLYQSTLPAPENSGPASDANISIKTL</sequence>
<dbReference type="EMBL" id="JABXBU010002231">
    <property type="protein sequence ID" value="KAF8764727.1"/>
    <property type="molecule type" value="Genomic_DNA"/>
</dbReference>
<proteinExistence type="predicted"/>
<gene>
    <name evidence="2" type="ORF">HNY73_022777</name>
</gene>
<accession>A0A8T0E3F6</accession>
<dbReference type="AlphaFoldDB" id="A0A8T0E3F6"/>
<keyword evidence="3" id="KW-1185">Reference proteome</keyword>
<protein>
    <submittedName>
        <fullName evidence="2">Uncharacterized protein</fullName>
    </submittedName>
</protein>
<feature type="transmembrane region" description="Helical" evidence="1">
    <location>
        <begin position="12"/>
        <end position="28"/>
    </location>
</feature>
<name>A0A8T0E3F6_ARGBR</name>
<comment type="caution">
    <text evidence="2">The sequence shown here is derived from an EMBL/GenBank/DDBJ whole genome shotgun (WGS) entry which is preliminary data.</text>
</comment>
<organism evidence="2 3">
    <name type="scientific">Argiope bruennichi</name>
    <name type="common">Wasp spider</name>
    <name type="synonym">Aranea bruennichi</name>
    <dbReference type="NCBI Taxonomy" id="94029"/>
    <lineage>
        <taxon>Eukaryota</taxon>
        <taxon>Metazoa</taxon>
        <taxon>Ecdysozoa</taxon>
        <taxon>Arthropoda</taxon>
        <taxon>Chelicerata</taxon>
        <taxon>Arachnida</taxon>
        <taxon>Araneae</taxon>
        <taxon>Araneomorphae</taxon>
        <taxon>Entelegynae</taxon>
        <taxon>Araneoidea</taxon>
        <taxon>Araneidae</taxon>
        <taxon>Argiope</taxon>
    </lineage>
</organism>